<feature type="transmembrane region" description="Helical" evidence="1">
    <location>
        <begin position="12"/>
        <end position="30"/>
    </location>
</feature>
<dbReference type="PANTHER" id="PTHR43081:SF1">
    <property type="entry name" value="ADENYLATE CYCLASE, TERMINAL-DIFFERENTIATION SPECIFIC"/>
    <property type="match status" value="1"/>
</dbReference>
<dbReference type="PANTHER" id="PTHR43081">
    <property type="entry name" value="ADENYLATE CYCLASE, TERMINAL-DIFFERENTIATION SPECIFIC-RELATED"/>
    <property type="match status" value="1"/>
</dbReference>
<dbReference type="Pfam" id="PF05226">
    <property type="entry name" value="CHASE2"/>
    <property type="match status" value="1"/>
</dbReference>
<feature type="transmembrane region" description="Helical" evidence="1">
    <location>
        <begin position="347"/>
        <end position="366"/>
    </location>
</feature>
<dbReference type="Gene3D" id="3.30.70.1230">
    <property type="entry name" value="Nucleotide cyclase"/>
    <property type="match status" value="1"/>
</dbReference>
<evidence type="ECO:0000256" key="1">
    <source>
        <dbReference type="SAM" id="Phobius"/>
    </source>
</evidence>
<name>A0A9D6V316_9BACT</name>
<dbReference type="InterPro" id="IPR001054">
    <property type="entry name" value="A/G_cyclase"/>
</dbReference>
<reference evidence="3" key="1">
    <citation type="submission" date="2020-07" db="EMBL/GenBank/DDBJ databases">
        <title>Huge and variable diversity of episymbiotic CPR bacteria and DPANN archaea in groundwater ecosystems.</title>
        <authorList>
            <person name="He C.Y."/>
            <person name="Keren R."/>
            <person name="Whittaker M."/>
            <person name="Farag I.F."/>
            <person name="Doudna J."/>
            <person name="Cate J.H.D."/>
            <person name="Banfield J.F."/>
        </authorList>
    </citation>
    <scope>NUCLEOTIDE SEQUENCE</scope>
    <source>
        <strain evidence="3">NC_groundwater_1664_Pr3_B-0.1um_52_9</strain>
    </source>
</reference>
<keyword evidence="1" id="KW-0812">Transmembrane</keyword>
<gene>
    <name evidence="3" type="ORF">HY912_10255</name>
</gene>
<dbReference type="CDD" id="cd07302">
    <property type="entry name" value="CHD"/>
    <property type="match status" value="1"/>
</dbReference>
<protein>
    <submittedName>
        <fullName evidence="3">Adenylate/guanylate cyclase domain-containing protein</fullName>
    </submittedName>
</protein>
<organism evidence="3 4">
    <name type="scientific">Desulfomonile tiedjei</name>
    <dbReference type="NCBI Taxonomy" id="2358"/>
    <lineage>
        <taxon>Bacteria</taxon>
        <taxon>Pseudomonadati</taxon>
        <taxon>Thermodesulfobacteriota</taxon>
        <taxon>Desulfomonilia</taxon>
        <taxon>Desulfomonilales</taxon>
        <taxon>Desulfomonilaceae</taxon>
        <taxon>Desulfomonile</taxon>
    </lineage>
</organism>
<evidence type="ECO:0000313" key="3">
    <source>
        <dbReference type="EMBL" id="MBI5249864.1"/>
    </source>
</evidence>
<sequence length="649" mass="71652">MEEQRRRFRFSDICPALAVSLIVPAIYFFWPLHFENLDARIYDLKMAYKEPGPVNKAIIHLDVDDKAVREFGLWPWDRELSARIVDRLTEAGAALIVFDVLYASKGNRPEGNEAFFKALSSSRRVVSATGMGITSSGRGLANFEGDTARTDALYDRAWILQLPDNNKLFKVAKLSDSLVPLAQIIKNSKAVGHIKSTADPDAVHRRVALVIRYGDRCVPSLGLAAATESLNVNPKYITVTDNGEIKLKHDGGIINIPVDERGRMLISWHDPWETFDKYSVSDLLDPDADASRLEKYKAKIVIVGVTATASTDLGICPLSSECPLSRVHSNALNTILTGSFIRSIPPFPFIMGTAVLLSIGFALLALRVRMLYAVLLLVGLSGAYGIFSFLCFIRASCEIPTTGPVLAFVLSAAAALIIRGISTETEAFRTSEALQRYLSPQMLDSIIKDKREIDLSTKRKELTILFVDIEGFSTISETVDVEYLEKFLNEFFEAMTRSVFDHHGTVNKFLGDGLLAFFGDPVELENHALAAIKAGDQMQKEMLRLNSVWNTTGIPEFDKGIRVRIGINTGLVVVGNIGSRQRMEYTVLGSAVNLASRLQGLATPDRILISARTYALARDHLKCTAPNKVRVKGIDREVTVHEVESILGS</sequence>
<feature type="transmembrane region" description="Helical" evidence="1">
    <location>
        <begin position="373"/>
        <end position="395"/>
    </location>
</feature>
<keyword evidence="1" id="KW-1133">Transmembrane helix</keyword>
<dbReference type="SMART" id="SM01080">
    <property type="entry name" value="CHASE2"/>
    <property type="match status" value="1"/>
</dbReference>
<dbReference type="PROSITE" id="PS50125">
    <property type="entry name" value="GUANYLATE_CYCLASE_2"/>
    <property type="match status" value="1"/>
</dbReference>
<dbReference type="InterPro" id="IPR007890">
    <property type="entry name" value="CHASE2"/>
</dbReference>
<evidence type="ECO:0000313" key="4">
    <source>
        <dbReference type="Proteomes" id="UP000807825"/>
    </source>
</evidence>
<proteinExistence type="predicted"/>
<accession>A0A9D6V316</accession>
<dbReference type="AlphaFoldDB" id="A0A9D6V316"/>
<dbReference type="InterPro" id="IPR050697">
    <property type="entry name" value="Adenylyl/Guanylyl_Cyclase_3/4"/>
</dbReference>
<keyword evidence="1" id="KW-0472">Membrane</keyword>
<dbReference type="SMART" id="SM00044">
    <property type="entry name" value="CYCc"/>
    <property type="match status" value="1"/>
</dbReference>
<dbReference type="GO" id="GO:0035556">
    <property type="term" value="P:intracellular signal transduction"/>
    <property type="evidence" value="ECO:0007669"/>
    <property type="project" value="InterPro"/>
</dbReference>
<dbReference type="Pfam" id="PF00211">
    <property type="entry name" value="Guanylate_cyc"/>
    <property type="match status" value="1"/>
</dbReference>
<evidence type="ECO:0000259" key="2">
    <source>
        <dbReference type="PROSITE" id="PS50125"/>
    </source>
</evidence>
<dbReference type="GO" id="GO:0009190">
    <property type="term" value="P:cyclic nucleotide biosynthetic process"/>
    <property type="evidence" value="ECO:0007669"/>
    <property type="project" value="InterPro"/>
</dbReference>
<dbReference type="GO" id="GO:0004016">
    <property type="term" value="F:adenylate cyclase activity"/>
    <property type="evidence" value="ECO:0007669"/>
    <property type="project" value="UniProtKB-ARBA"/>
</dbReference>
<dbReference type="InterPro" id="IPR029787">
    <property type="entry name" value="Nucleotide_cyclase"/>
</dbReference>
<comment type="caution">
    <text evidence="3">The sequence shown here is derived from an EMBL/GenBank/DDBJ whole genome shotgun (WGS) entry which is preliminary data.</text>
</comment>
<dbReference type="Proteomes" id="UP000807825">
    <property type="component" value="Unassembled WGS sequence"/>
</dbReference>
<feature type="domain" description="Guanylate cyclase" evidence="2">
    <location>
        <begin position="463"/>
        <end position="599"/>
    </location>
</feature>
<feature type="transmembrane region" description="Helical" evidence="1">
    <location>
        <begin position="401"/>
        <end position="421"/>
    </location>
</feature>
<dbReference type="SUPFAM" id="SSF55073">
    <property type="entry name" value="Nucleotide cyclase"/>
    <property type="match status" value="1"/>
</dbReference>
<dbReference type="EMBL" id="JACRDE010000277">
    <property type="protein sequence ID" value="MBI5249864.1"/>
    <property type="molecule type" value="Genomic_DNA"/>
</dbReference>